<dbReference type="EMBL" id="CAACVS010000114">
    <property type="protein sequence ID" value="VEU37057.1"/>
    <property type="molecule type" value="Genomic_DNA"/>
</dbReference>
<dbReference type="GO" id="GO:0000166">
    <property type="term" value="F:nucleotide binding"/>
    <property type="evidence" value="ECO:0007669"/>
    <property type="project" value="InterPro"/>
</dbReference>
<sequence length="447" mass="49970">MVPNIQTNATAEGESTLVTSALEGKENLLLPIPTDIKSSSNAKNKSRIKNLSRTPSWREASTIEPQYKIGLILDSTKINDPHVSTINKPATRCQLTSIVVLQPDTNETTPDTINESVGKWLTSNKVTEGIEHLEFIGIGEEGCDKMLRSESIDAVYIIALSSQKQYVLQSLNAKKHVLANDPTSVKLPEFMEELECAKKNGKFIQTTAMFVHQYRVQRFMNHVIQDDKFGRITDVESSIKLNYNQVERVGATLPLQPEHGCIRVLGRFCVLASTMFFNRVGSYAESAQVKSWKHGSHGEIVAADCYVKFTNDRKLNFYVAYIESGTRQSIELKGTSRYATMNDFVIEHPDGLATYRVYDKEPHLDGDRQSLESDSFDVGMGLGQERVLWRTLVRLGCQVDSNGGWDDSEAIAECTELTDVALQMKKILIALMQSLENEGKEIHVQGV</sequence>
<dbReference type="SUPFAM" id="SSF51735">
    <property type="entry name" value="NAD(P)-binding Rossmann-fold domains"/>
    <property type="match status" value="1"/>
</dbReference>
<dbReference type="AlphaFoldDB" id="A0A448Z4K7"/>
<reference evidence="2 3" key="1">
    <citation type="submission" date="2019-01" db="EMBL/GenBank/DDBJ databases">
        <authorList>
            <person name="Ferrante I. M."/>
        </authorList>
    </citation>
    <scope>NUCLEOTIDE SEQUENCE [LARGE SCALE GENOMIC DNA]</scope>
    <source>
        <strain evidence="2 3">B856</strain>
    </source>
</reference>
<dbReference type="OrthoDB" id="37898at2759"/>
<protein>
    <recommendedName>
        <fullName evidence="1">Gfo/Idh/MocA-like oxidoreductase N-terminal domain-containing protein</fullName>
    </recommendedName>
</protein>
<evidence type="ECO:0000259" key="1">
    <source>
        <dbReference type="Pfam" id="PF01408"/>
    </source>
</evidence>
<dbReference type="Proteomes" id="UP000291116">
    <property type="component" value="Unassembled WGS sequence"/>
</dbReference>
<dbReference type="Gene3D" id="3.40.50.720">
    <property type="entry name" value="NAD(P)-binding Rossmann-like Domain"/>
    <property type="match status" value="1"/>
</dbReference>
<dbReference type="InterPro" id="IPR000683">
    <property type="entry name" value="Gfo/Idh/MocA-like_OxRdtase_N"/>
</dbReference>
<name>A0A448Z4K7_9STRA</name>
<evidence type="ECO:0000313" key="3">
    <source>
        <dbReference type="Proteomes" id="UP000291116"/>
    </source>
</evidence>
<accession>A0A448Z4K7</accession>
<dbReference type="Pfam" id="PF01408">
    <property type="entry name" value="GFO_IDH_MocA"/>
    <property type="match status" value="1"/>
</dbReference>
<dbReference type="Gene3D" id="3.30.360.10">
    <property type="entry name" value="Dihydrodipicolinate Reductase, domain 2"/>
    <property type="match status" value="1"/>
</dbReference>
<keyword evidence="3" id="KW-1185">Reference proteome</keyword>
<dbReference type="PANTHER" id="PTHR46368:SF4">
    <property type="entry name" value="OS10G0403700 PROTEIN"/>
    <property type="match status" value="1"/>
</dbReference>
<feature type="domain" description="Gfo/Idh/MocA-like oxidoreductase N-terminal" evidence="1">
    <location>
        <begin position="135"/>
        <end position="205"/>
    </location>
</feature>
<dbReference type="InterPro" id="IPR036291">
    <property type="entry name" value="NAD(P)-bd_dom_sf"/>
</dbReference>
<proteinExistence type="predicted"/>
<dbReference type="PANTHER" id="PTHR46368">
    <property type="match status" value="1"/>
</dbReference>
<evidence type="ECO:0000313" key="2">
    <source>
        <dbReference type="EMBL" id="VEU37057.1"/>
    </source>
</evidence>
<gene>
    <name evidence="2" type="ORF">PSNMU_V1.4_AUG-EV-PASAV3_0039310</name>
</gene>
<organism evidence="2 3">
    <name type="scientific">Pseudo-nitzschia multistriata</name>
    <dbReference type="NCBI Taxonomy" id="183589"/>
    <lineage>
        <taxon>Eukaryota</taxon>
        <taxon>Sar</taxon>
        <taxon>Stramenopiles</taxon>
        <taxon>Ochrophyta</taxon>
        <taxon>Bacillariophyta</taxon>
        <taxon>Bacillariophyceae</taxon>
        <taxon>Bacillariophycidae</taxon>
        <taxon>Bacillariales</taxon>
        <taxon>Bacillariaceae</taxon>
        <taxon>Pseudo-nitzschia</taxon>
    </lineage>
</organism>